<dbReference type="SUPFAM" id="SSF161098">
    <property type="entry name" value="MetI-like"/>
    <property type="match status" value="1"/>
</dbReference>
<dbReference type="InterPro" id="IPR025966">
    <property type="entry name" value="OppC_N"/>
</dbReference>
<dbReference type="GO" id="GO:0005886">
    <property type="term" value="C:plasma membrane"/>
    <property type="evidence" value="ECO:0007669"/>
    <property type="project" value="UniProtKB-SubCell"/>
</dbReference>
<dbReference type="Gene3D" id="1.10.3720.10">
    <property type="entry name" value="MetI-like"/>
    <property type="match status" value="1"/>
</dbReference>
<name>A0A2Y9BK63_9FIRM</name>
<comment type="subcellular location">
    <subcellularLocation>
        <location evidence="1 7">Cell membrane</location>
        <topology evidence="1 7">Multi-pass membrane protein</topology>
    </subcellularLocation>
</comment>
<comment type="similarity">
    <text evidence="7">Belongs to the binding-protein-dependent transport system permease family.</text>
</comment>
<feature type="domain" description="ABC transmembrane type-1" evidence="8">
    <location>
        <begin position="93"/>
        <end position="282"/>
    </location>
</feature>
<keyword evidence="4 7" id="KW-0812">Transmembrane</keyword>
<dbReference type="AlphaFoldDB" id="A0A2Y9BK63"/>
<evidence type="ECO:0000256" key="1">
    <source>
        <dbReference type="ARBA" id="ARBA00004651"/>
    </source>
</evidence>
<dbReference type="Proteomes" id="UP000245845">
    <property type="component" value="Unassembled WGS sequence"/>
</dbReference>
<dbReference type="GO" id="GO:0055085">
    <property type="term" value="P:transmembrane transport"/>
    <property type="evidence" value="ECO:0007669"/>
    <property type="project" value="InterPro"/>
</dbReference>
<evidence type="ECO:0000256" key="5">
    <source>
        <dbReference type="ARBA" id="ARBA00022989"/>
    </source>
</evidence>
<keyword evidence="6 7" id="KW-0472">Membrane</keyword>
<feature type="transmembrane region" description="Helical" evidence="7">
    <location>
        <begin position="210"/>
        <end position="239"/>
    </location>
</feature>
<dbReference type="InterPro" id="IPR035906">
    <property type="entry name" value="MetI-like_sf"/>
</dbReference>
<feature type="transmembrane region" description="Helical" evidence="7">
    <location>
        <begin position="101"/>
        <end position="125"/>
    </location>
</feature>
<organism evidence="9 10">
    <name type="scientific">Faecalicatena orotica</name>
    <dbReference type="NCBI Taxonomy" id="1544"/>
    <lineage>
        <taxon>Bacteria</taxon>
        <taxon>Bacillati</taxon>
        <taxon>Bacillota</taxon>
        <taxon>Clostridia</taxon>
        <taxon>Lachnospirales</taxon>
        <taxon>Lachnospiraceae</taxon>
        <taxon>Faecalicatena</taxon>
    </lineage>
</organism>
<dbReference type="PROSITE" id="PS50928">
    <property type="entry name" value="ABC_TM1"/>
    <property type="match status" value="1"/>
</dbReference>
<dbReference type="Pfam" id="PF12911">
    <property type="entry name" value="OppC_N"/>
    <property type="match status" value="1"/>
</dbReference>
<keyword evidence="5 7" id="KW-1133">Transmembrane helix</keyword>
<sequence length="297" mass="31388">MANTGKDGRKRMKKRGQMAEAWARMKTQPIAVVSLAVVAVLVLVAIFADLIVPYSKAITQVASDKLLPPGTAGHILGTDGFGRDMFARIIHGTRTALEIGLISAGASIVISTFLACLCATVGGWVDNLIMRFIDVVSCIPSLVMALAICAALGNGIPQLVFALFFTGLPMHTKMVRSVALGVAKMEYVESAVALGAKPGYIMMRHMIPNLASVIIINGTAQVSMNIMMGATLGFVGLGVKAPTPEWGTMLADGLSYMLRNQYMVLVPGLVLALAALFINSLGDSLRDALDPQLKGRA</sequence>
<dbReference type="InterPro" id="IPR050366">
    <property type="entry name" value="BP-dependent_transpt_permease"/>
</dbReference>
<evidence type="ECO:0000256" key="6">
    <source>
        <dbReference type="ARBA" id="ARBA00023136"/>
    </source>
</evidence>
<dbReference type="OrthoDB" id="9797852at2"/>
<evidence type="ECO:0000256" key="7">
    <source>
        <dbReference type="RuleBase" id="RU363032"/>
    </source>
</evidence>
<evidence type="ECO:0000256" key="4">
    <source>
        <dbReference type="ARBA" id="ARBA00022692"/>
    </source>
</evidence>
<reference evidence="9 10" key="1">
    <citation type="submission" date="2018-05" db="EMBL/GenBank/DDBJ databases">
        <title>The Hungate 1000. A catalogue of reference genomes from the rumen microbiome.</title>
        <authorList>
            <person name="Kelly W."/>
        </authorList>
    </citation>
    <scope>NUCLEOTIDE SEQUENCE [LARGE SCALE GENOMIC DNA]</scope>
    <source>
        <strain evidence="9 10">NLAE-zl-C242</strain>
    </source>
</reference>
<accession>A0A2Y9BK63</accession>
<proteinExistence type="inferred from homology"/>
<dbReference type="CDD" id="cd06261">
    <property type="entry name" value="TM_PBP2"/>
    <property type="match status" value="1"/>
</dbReference>
<keyword evidence="10" id="KW-1185">Reference proteome</keyword>
<evidence type="ECO:0000259" key="8">
    <source>
        <dbReference type="PROSITE" id="PS50928"/>
    </source>
</evidence>
<keyword evidence="2 7" id="KW-0813">Transport</keyword>
<comment type="caution">
    <text evidence="9">The sequence shown here is derived from an EMBL/GenBank/DDBJ whole genome shotgun (WGS) entry which is preliminary data.</text>
</comment>
<dbReference type="EMBL" id="QGDL01000007">
    <property type="protein sequence ID" value="PWJ28967.1"/>
    <property type="molecule type" value="Genomic_DNA"/>
</dbReference>
<gene>
    <name evidence="9" type="ORF">A8806_107115</name>
</gene>
<evidence type="ECO:0000313" key="10">
    <source>
        <dbReference type="Proteomes" id="UP000245845"/>
    </source>
</evidence>
<dbReference type="PANTHER" id="PTHR43386">
    <property type="entry name" value="OLIGOPEPTIDE TRANSPORT SYSTEM PERMEASE PROTEIN APPC"/>
    <property type="match status" value="1"/>
</dbReference>
<evidence type="ECO:0000313" key="9">
    <source>
        <dbReference type="EMBL" id="PWJ28967.1"/>
    </source>
</evidence>
<dbReference type="PANTHER" id="PTHR43386:SF25">
    <property type="entry name" value="PEPTIDE ABC TRANSPORTER PERMEASE PROTEIN"/>
    <property type="match status" value="1"/>
</dbReference>
<dbReference type="Pfam" id="PF00528">
    <property type="entry name" value="BPD_transp_1"/>
    <property type="match status" value="1"/>
</dbReference>
<evidence type="ECO:0000256" key="3">
    <source>
        <dbReference type="ARBA" id="ARBA00022475"/>
    </source>
</evidence>
<dbReference type="RefSeq" id="WP_109731507.1">
    <property type="nucleotide sequence ID" value="NZ_BAAACK010000011.1"/>
</dbReference>
<feature type="transmembrane region" description="Helical" evidence="7">
    <location>
        <begin position="259"/>
        <end position="278"/>
    </location>
</feature>
<evidence type="ECO:0000256" key="2">
    <source>
        <dbReference type="ARBA" id="ARBA00022448"/>
    </source>
</evidence>
<keyword evidence="3" id="KW-1003">Cell membrane</keyword>
<dbReference type="InterPro" id="IPR000515">
    <property type="entry name" value="MetI-like"/>
</dbReference>
<protein>
    <submittedName>
        <fullName evidence="9">Peptide/nickel transport system permease protein</fullName>
    </submittedName>
</protein>